<dbReference type="HOGENOM" id="CLU_2134557_0_0_1"/>
<dbReference type="AlphaFoldDB" id="A0A0C3PH21"/>
<proteinExistence type="predicted"/>
<gene>
    <name evidence="1" type="ORF">M404DRAFT_23764</name>
</gene>
<sequence length="113" mass="12899">MEGIQDQITDLQNALDTLHEENYRLNDSLRNAQDTITAIEGQCNQWNALPANVIQRRIEVMANLGQYASDRAKFSEWWVKMKLTLPNSSTSCAQCPSMQMKTKGLMRRKTVGH</sequence>
<name>A0A0C3PH21_PISTI</name>
<reference evidence="2" key="2">
    <citation type="submission" date="2015-01" db="EMBL/GenBank/DDBJ databases">
        <title>Evolutionary Origins and Diversification of the Mycorrhizal Mutualists.</title>
        <authorList>
            <consortium name="DOE Joint Genome Institute"/>
            <consortium name="Mycorrhizal Genomics Consortium"/>
            <person name="Kohler A."/>
            <person name="Kuo A."/>
            <person name="Nagy L.G."/>
            <person name="Floudas D."/>
            <person name="Copeland A."/>
            <person name="Barry K.W."/>
            <person name="Cichocki N."/>
            <person name="Veneault-Fourrey C."/>
            <person name="LaButti K."/>
            <person name="Lindquist E.A."/>
            <person name="Lipzen A."/>
            <person name="Lundell T."/>
            <person name="Morin E."/>
            <person name="Murat C."/>
            <person name="Riley R."/>
            <person name="Ohm R."/>
            <person name="Sun H."/>
            <person name="Tunlid A."/>
            <person name="Henrissat B."/>
            <person name="Grigoriev I.V."/>
            <person name="Hibbett D.S."/>
            <person name="Martin F."/>
        </authorList>
    </citation>
    <scope>NUCLEOTIDE SEQUENCE [LARGE SCALE GENOMIC DNA]</scope>
    <source>
        <strain evidence="2">Marx 270</strain>
    </source>
</reference>
<dbReference type="InParanoid" id="A0A0C3PH21"/>
<reference evidence="1 2" key="1">
    <citation type="submission" date="2014-04" db="EMBL/GenBank/DDBJ databases">
        <authorList>
            <consortium name="DOE Joint Genome Institute"/>
            <person name="Kuo A."/>
            <person name="Kohler A."/>
            <person name="Costa M.D."/>
            <person name="Nagy L.G."/>
            <person name="Floudas D."/>
            <person name="Copeland A."/>
            <person name="Barry K.W."/>
            <person name="Cichocki N."/>
            <person name="Veneault-Fourrey C."/>
            <person name="LaButti K."/>
            <person name="Lindquist E.A."/>
            <person name="Lipzen A."/>
            <person name="Lundell T."/>
            <person name="Morin E."/>
            <person name="Murat C."/>
            <person name="Sun H."/>
            <person name="Tunlid A."/>
            <person name="Henrissat B."/>
            <person name="Grigoriev I.V."/>
            <person name="Hibbett D.S."/>
            <person name="Martin F."/>
            <person name="Nordberg H.P."/>
            <person name="Cantor M.N."/>
            <person name="Hua S.X."/>
        </authorList>
    </citation>
    <scope>NUCLEOTIDE SEQUENCE [LARGE SCALE GENOMIC DNA]</scope>
    <source>
        <strain evidence="1 2">Marx 270</strain>
    </source>
</reference>
<organism evidence="1 2">
    <name type="scientific">Pisolithus tinctorius Marx 270</name>
    <dbReference type="NCBI Taxonomy" id="870435"/>
    <lineage>
        <taxon>Eukaryota</taxon>
        <taxon>Fungi</taxon>
        <taxon>Dikarya</taxon>
        <taxon>Basidiomycota</taxon>
        <taxon>Agaricomycotina</taxon>
        <taxon>Agaricomycetes</taxon>
        <taxon>Agaricomycetidae</taxon>
        <taxon>Boletales</taxon>
        <taxon>Sclerodermatineae</taxon>
        <taxon>Pisolithaceae</taxon>
        <taxon>Pisolithus</taxon>
    </lineage>
</organism>
<evidence type="ECO:0000313" key="1">
    <source>
        <dbReference type="EMBL" id="KIO07284.1"/>
    </source>
</evidence>
<dbReference type="Proteomes" id="UP000054217">
    <property type="component" value="Unassembled WGS sequence"/>
</dbReference>
<keyword evidence="2" id="KW-1185">Reference proteome</keyword>
<protein>
    <submittedName>
        <fullName evidence="1">Uncharacterized protein</fullName>
    </submittedName>
</protein>
<evidence type="ECO:0000313" key="2">
    <source>
        <dbReference type="Proteomes" id="UP000054217"/>
    </source>
</evidence>
<accession>A0A0C3PH21</accession>
<dbReference type="EMBL" id="KN831960">
    <property type="protein sequence ID" value="KIO07284.1"/>
    <property type="molecule type" value="Genomic_DNA"/>
</dbReference>